<evidence type="ECO:0000313" key="3">
    <source>
        <dbReference type="Proteomes" id="UP000008281"/>
    </source>
</evidence>
<evidence type="ECO:0000259" key="1">
    <source>
        <dbReference type="Pfam" id="PF07735"/>
    </source>
</evidence>
<dbReference type="Pfam" id="PF07735">
    <property type="entry name" value="FBA_2"/>
    <property type="match status" value="1"/>
</dbReference>
<protein>
    <recommendedName>
        <fullName evidence="1">Sdz-33 F-box domain-containing protein</fullName>
    </recommendedName>
</protein>
<reference evidence="2" key="1">
    <citation type="submission" date="2007-07" db="EMBL/GenBank/DDBJ databases">
        <title>PCAP assembly of the Caenorhabditis remanei genome.</title>
        <authorList>
            <consortium name="The Caenorhabditis remanei Sequencing Consortium"/>
            <person name="Wilson R.K."/>
        </authorList>
    </citation>
    <scope>NUCLEOTIDE SEQUENCE [LARGE SCALE GENOMIC DNA]</scope>
    <source>
        <strain evidence="2">PB4641</strain>
    </source>
</reference>
<accession>E3NSK8</accession>
<dbReference type="EMBL" id="DS269989">
    <property type="protein sequence ID" value="EFO90320.1"/>
    <property type="molecule type" value="Genomic_DNA"/>
</dbReference>
<gene>
    <name evidence="2" type="ORF">CRE_19600</name>
</gene>
<dbReference type="PANTHER" id="PTHR21503">
    <property type="entry name" value="F-BOX-CONTAINING HYPOTHETICAL PROTEIN C.ELEGANS"/>
    <property type="match status" value="1"/>
</dbReference>
<sequence>MISKRTKVVAKYMSFYSKYSIVLYIHKRLGIRFLGTEKLVSCWYVMTSDKKMDGKTEEGKRDDYIYREIHKYSVDPIEEWKQLLKHVLEIFKKQTIDVLSMAMDAFVDQNISIIDFLKSNVKTVEECSLYQGNNINVNKHTAYLLDNLIVTNELNSYLLIKNVNFKGKIPKNLEELYIYNSQWIGFKRLLEIDCKNVILRKNRISDKQWNLFIKKWISMETNQNLEYLELDYRELDKFRNRVLHDIPYEVVSEEVSRIMTCSYNETQEINGGIDIRRIDGKTATFFVLLSEWGDNFLMCVH</sequence>
<feature type="domain" description="Sdz-33 F-box" evidence="1">
    <location>
        <begin position="164"/>
        <end position="230"/>
    </location>
</feature>
<evidence type="ECO:0000313" key="2">
    <source>
        <dbReference type="EMBL" id="EFO90320.1"/>
    </source>
</evidence>
<dbReference type="AlphaFoldDB" id="E3NSK8"/>
<dbReference type="InParanoid" id="E3NSK8"/>
<organism evidence="3">
    <name type="scientific">Caenorhabditis remanei</name>
    <name type="common">Caenorhabditis vulgaris</name>
    <dbReference type="NCBI Taxonomy" id="31234"/>
    <lineage>
        <taxon>Eukaryota</taxon>
        <taxon>Metazoa</taxon>
        <taxon>Ecdysozoa</taxon>
        <taxon>Nematoda</taxon>
        <taxon>Chromadorea</taxon>
        <taxon>Rhabditida</taxon>
        <taxon>Rhabditina</taxon>
        <taxon>Rhabditomorpha</taxon>
        <taxon>Rhabditoidea</taxon>
        <taxon>Rhabditidae</taxon>
        <taxon>Peloderinae</taxon>
        <taxon>Caenorhabditis</taxon>
    </lineage>
</organism>
<keyword evidence="3" id="KW-1185">Reference proteome</keyword>
<dbReference type="InterPro" id="IPR012885">
    <property type="entry name" value="F-box_Sdz-33"/>
</dbReference>
<name>E3NSK8_CAERE</name>
<proteinExistence type="predicted"/>
<dbReference type="Proteomes" id="UP000008281">
    <property type="component" value="Unassembled WGS sequence"/>
</dbReference>
<dbReference type="HOGENOM" id="CLU_028840_3_1_1"/>
<dbReference type="PANTHER" id="PTHR21503:SF8">
    <property type="entry name" value="F-BOX ASSOCIATED DOMAIN-CONTAINING PROTEIN-RELATED"/>
    <property type="match status" value="1"/>
</dbReference>